<feature type="domain" description="Glycoside hydrolase family 3 C-terminal" evidence="5">
    <location>
        <begin position="381"/>
        <end position="523"/>
    </location>
</feature>
<dbReference type="InterPro" id="IPR017853">
    <property type="entry name" value="GH"/>
</dbReference>
<evidence type="ECO:0000256" key="3">
    <source>
        <dbReference type="ARBA" id="ARBA00023295"/>
    </source>
</evidence>
<dbReference type="Gene3D" id="3.40.50.1700">
    <property type="entry name" value="Glycoside hydrolase family 3 C-terminal domain"/>
    <property type="match status" value="1"/>
</dbReference>
<evidence type="ECO:0000259" key="5">
    <source>
        <dbReference type="Pfam" id="PF01915"/>
    </source>
</evidence>
<name>A0A0S7B8Z9_9CHLR</name>
<dbReference type="Pfam" id="PF01915">
    <property type="entry name" value="Glyco_hydro_3_C"/>
    <property type="match status" value="1"/>
</dbReference>
<evidence type="ECO:0000259" key="4">
    <source>
        <dbReference type="Pfam" id="PF00933"/>
    </source>
</evidence>
<dbReference type="EMBL" id="DF967972">
    <property type="protein sequence ID" value="GAP13742.1"/>
    <property type="molecule type" value="Genomic_DNA"/>
</dbReference>
<dbReference type="RefSeq" id="WP_172797811.1">
    <property type="nucleotide sequence ID" value="NZ_DF967972.1"/>
</dbReference>
<sequence>MTVESAPDSPAALLNAMSLEEKIGQTLIIGFDGLSVDAGLREMIVERHIAGVILFARNVESPRQVADLCAELQTIALESGNPGLIIAIDQEGGRVARLTEATGFTEFPGAMAVAASGSPENARLVAQAMAREMKAVGINADFAPDLDVNNNPLNPVIGVRSYGSQPEQVAAFGSAAIDGLQGENVLAFGKHFPGHGDTAVDSHVSLPSVPHARERLNAVELVPFRAAIEDSVAGIMSAHVTFPAIDPAAGRPATLSSKVLTDLMRGELGFSGLVITDSLEMGALGEAGYPVPLAAATALQAGADLLLFNRDHSLHKQAFDEVKQWLADGKIPEARLDEAVLRILTAKERFGLLQPQLALAPGQVGQAEARALSRQIAAQSITLLRDQAGLLPLKKDAPYLVVEVPGAEGLGHTLGLTYLAVSDKPDAKEIQQALELARDGRTVIVATTDANRNPQQIELVQRLQDAGRPVIWIAMRNPYDLMALPQVGTYLASYGSNPPALEALSAVLWGQVEPQGRLPVELPGLYQPGDGLNHFQEP</sequence>
<dbReference type="PANTHER" id="PTHR30480:SF16">
    <property type="entry name" value="GLYCOSIDE HYDROLASE FAMILY 3 DOMAIN PROTEIN"/>
    <property type="match status" value="1"/>
</dbReference>
<dbReference type="AlphaFoldDB" id="A0A0S7B8Z9"/>
<keyword evidence="7" id="KW-1185">Reference proteome</keyword>
<evidence type="ECO:0000256" key="2">
    <source>
        <dbReference type="ARBA" id="ARBA00022801"/>
    </source>
</evidence>
<keyword evidence="3 6" id="KW-0326">Glycosidase</keyword>
<dbReference type="InterPro" id="IPR002772">
    <property type="entry name" value="Glyco_hydro_3_C"/>
</dbReference>
<proteinExistence type="inferred from homology"/>
<keyword evidence="2" id="KW-0378">Hydrolase</keyword>
<evidence type="ECO:0000256" key="1">
    <source>
        <dbReference type="ARBA" id="ARBA00005336"/>
    </source>
</evidence>
<organism evidence="6">
    <name type="scientific">Longilinea arvoryzae</name>
    <dbReference type="NCBI Taxonomy" id="360412"/>
    <lineage>
        <taxon>Bacteria</taxon>
        <taxon>Bacillati</taxon>
        <taxon>Chloroflexota</taxon>
        <taxon>Anaerolineae</taxon>
        <taxon>Anaerolineales</taxon>
        <taxon>Anaerolineaceae</taxon>
        <taxon>Longilinea</taxon>
    </lineage>
</organism>
<evidence type="ECO:0000313" key="6">
    <source>
        <dbReference type="EMBL" id="GAP13742.1"/>
    </source>
</evidence>
<dbReference type="InterPro" id="IPR050226">
    <property type="entry name" value="NagZ_Beta-hexosaminidase"/>
</dbReference>
<dbReference type="NCBIfam" id="NF003740">
    <property type="entry name" value="PRK05337.1"/>
    <property type="match status" value="1"/>
</dbReference>
<gene>
    <name evidence="6" type="ORF">LARV_01497</name>
</gene>
<comment type="similarity">
    <text evidence="1">Belongs to the glycosyl hydrolase 3 family.</text>
</comment>
<dbReference type="GO" id="GO:0004553">
    <property type="term" value="F:hydrolase activity, hydrolyzing O-glycosyl compounds"/>
    <property type="evidence" value="ECO:0007669"/>
    <property type="project" value="InterPro"/>
</dbReference>
<dbReference type="GO" id="GO:0005975">
    <property type="term" value="P:carbohydrate metabolic process"/>
    <property type="evidence" value="ECO:0007669"/>
    <property type="project" value="InterPro"/>
</dbReference>
<dbReference type="GO" id="GO:0009254">
    <property type="term" value="P:peptidoglycan turnover"/>
    <property type="evidence" value="ECO:0007669"/>
    <property type="project" value="TreeGrafter"/>
</dbReference>
<reference evidence="6" key="1">
    <citation type="submission" date="2015-07" db="EMBL/GenBank/DDBJ databases">
        <title>Draft Genome Sequences of Anaerolinea thermolimosa IMO-1, Bellilinea caldifistulae GOMI-1, Leptolinea tardivitalis YMTK-2, Levilinea saccharolytica KIBI-1,Longilinea arvoryzae KOME-1, Previously Described as Members of the Anaerolineaceae (Chloroflexi).</title>
        <authorList>
            <person name="Sekiguchi Y."/>
            <person name="Ohashi A."/>
            <person name="Matsuura N."/>
            <person name="Tourlousse M.D."/>
        </authorList>
    </citation>
    <scope>NUCLEOTIDE SEQUENCE [LARGE SCALE GENOMIC DNA]</scope>
    <source>
        <strain evidence="6">KOME-1</strain>
    </source>
</reference>
<dbReference type="InterPro" id="IPR036962">
    <property type="entry name" value="Glyco_hydro_3_N_sf"/>
</dbReference>
<feature type="domain" description="Glycoside hydrolase family 3 N-terminal" evidence="4">
    <location>
        <begin position="19"/>
        <end position="345"/>
    </location>
</feature>
<dbReference type="SUPFAM" id="SSF52279">
    <property type="entry name" value="Beta-D-glucan exohydrolase, C-terminal domain"/>
    <property type="match status" value="1"/>
</dbReference>
<dbReference type="Pfam" id="PF00933">
    <property type="entry name" value="Glyco_hydro_3"/>
    <property type="match status" value="1"/>
</dbReference>
<evidence type="ECO:0000313" key="7">
    <source>
        <dbReference type="Proteomes" id="UP000055060"/>
    </source>
</evidence>
<dbReference type="SUPFAM" id="SSF51445">
    <property type="entry name" value="(Trans)glycosidases"/>
    <property type="match status" value="1"/>
</dbReference>
<dbReference type="Gene3D" id="3.20.20.300">
    <property type="entry name" value="Glycoside hydrolase, family 3, N-terminal domain"/>
    <property type="match status" value="1"/>
</dbReference>
<accession>A0A0S7B8Z9</accession>
<dbReference type="InterPro" id="IPR001764">
    <property type="entry name" value="Glyco_hydro_3_N"/>
</dbReference>
<dbReference type="STRING" id="360412.LARV_01497"/>
<dbReference type="PANTHER" id="PTHR30480">
    <property type="entry name" value="BETA-HEXOSAMINIDASE-RELATED"/>
    <property type="match status" value="1"/>
</dbReference>
<dbReference type="InterPro" id="IPR036881">
    <property type="entry name" value="Glyco_hydro_3_C_sf"/>
</dbReference>
<protein>
    <submittedName>
        <fullName evidence="6">Beta-glucosidase-related glycosidase</fullName>
    </submittedName>
</protein>
<dbReference type="Proteomes" id="UP000055060">
    <property type="component" value="Unassembled WGS sequence"/>
</dbReference>